<dbReference type="GO" id="GO:0017056">
    <property type="term" value="F:structural constituent of nuclear pore"/>
    <property type="evidence" value="ECO:0007669"/>
    <property type="project" value="InterPro"/>
</dbReference>
<evidence type="ECO:0000256" key="2">
    <source>
        <dbReference type="ARBA" id="ARBA00022448"/>
    </source>
</evidence>
<name>A0A2H9TJK3_9FUNG</name>
<dbReference type="EMBL" id="MTSL01000150">
    <property type="protein sequence ID" value="PJF17915.1"/>
    <property type="molecule type" value="Genomic_DNA"/>
</dbReference>
<feature type="coiled-coil region" evidence="8">
    <location>
        <begin position="162"/>
        <end position="189"/>
    </location>
</feature>
<keyword evidence="3" id="KW-0509">mRNA transport</keyword>
<protein>
    <submittedName>
        <fullName evidence="10">Uncharacterized protein</fullName>
    </submittedName>
</protein>
<evidence type="ECO:0000256" key="4">
    <source>
        <dbReference type="ARBA" id="ARBA00022927"/>
    </source>
</evidence>
<sequence length="337" mass="36747">MFNFAPQQPPTNSLFGATQPQQQYSGMFGQQVGMSLPTIAQPVTGMPFPKETKFTDLPADLRANLETVERTLRLAHDQSVALASQPYTDTAGLAREVAGFADRVAVCEGANETCRGHVDAAKRVLNRFWRYGEEVARMVISSRQTGPDGHMKWVPVITPSDLSLLEEMISRLETQVVELVDAAEQLNQSNRFSVDMLRSSLRHQHDLFLALAGRVALLEEDLDRLKSVYRTFLTKYRGDTRDPFAPRTVKLKEDGMSGVSGISGASGNSGAGGLVNNGMATNRDTGAQMLPNPPSLFTTAVKPPPAPPAPSFNFSNSKRMSLPSAAQTPNPFLQTPR</sequence>
<keyword evidence="6" id="KW-0906">Nuclear pore complex</keyword>
<comment type="subcellular location">
    <subcellularLocation>
        <location evidence="1">Nucleus</location>
        <location evidence="1">Nuclear pore complex</location>
    </subcellularLocation>
</comment>
<evidence type="ECO:0000256" key="8">
    <source>
        <dbReference type="SAM" id="Coils"/>
    </source>
</evidence>
<evidence type="ECO:0000256" key="3">
    <source>
        <dbReference type="ARBA" id="ARBA00022816"/>
    </source>
</evidence>
<feature type="region of interest" description="Disordered" evidence="9">
    <location>
        <begin position="289"/>
        <end position="337"/>
    </location>
</feature>
<evidence type="ECO:0000256" key="9">
    <source>
        <dbReference type="SAM" id="MobiDB-lite"/>
    </source>
</evidence>
<organism evidence="10 11">
    <name type="scientific">Paramicrosporidium saccamoebae</name>
    <dbReference type="NCBI Taxonomy" id="1246581"/>
    <lineage>
        <taxon>Eukaryota</taxon>
        <taxon>Fungi</taxon>
        <taxon>Fungi incertae sedis</taxon>
        <taxon>Cryptomycota</taxon>
        <taxon>Cryptomycota incertae sedis</taxon>
        <taxon>Paramicrosporidium</taxon>
    </lineage>
</organism>
<reference evidence="10 11" key="1">
    <citation type="submission" date="2016-10" db="EMBL/GenBank/DDBJ databases">
        <title>The genome of Paramicrosporidium saccamoebae is the missing link in understanding Cryptomycota and Microsporidia evolution.</title>
        <authorList>
            <person name="Quandt C.A."/>
            <person name="Beaudet D."/>
            <person name="Corsaro D."/>
            <person name="Michel R."/>
            <person name="Corradi N."/>
            <person name="James T."/>
        </authorList>
    </citation>
    <scope>NUCLEOTIDE SEQUENCE [LARGE SCALE GENOMIC DNA]</scope>
    <source>
        <strain evidence="10 11">KSL3</strain>
    </source>
</reference>
<keyword evidence="5" id="KW-0811">Translocation</keyword>
<evidence type="ECO:0000313" key="11">
    <source>
        <dbReference type="Proteomes" id="UP000240830"/>
    </source>
</evidence>
<comment type="caution">
    <text evidence="10">The sequence shown here is derived from an EMBL/GenBank/DDBJ whole genome shotgun (WGS) entry which is preliminary data.</text>
</comment>
<dbReference type="AlphaFoldDB" id="A0A2H9TJK3"/>
<gene>
    <name evidence="10" type="ORF">PSACC_02205</name>
</gene>
<evidence type="ECO:0000256" key="1">
    <source>
        <dbReference type="ARBA" id="ARBA00004567"/>
    </source>
</evidence>
<dbReference type="GO" id="GO:0005643">
    <property type="term" value="C:nuclear pore"/>
    <property type="evidence" value="ECO:0007669"/>
    <property type="project" value="UniProtKB-SubCell"/>
</dbReference>
<keyword evidence="4" id="KW-0653">Protein transport</keyword>
<dbReference type="GO" id="GO:0008139">
    <property type="term" value="F:nuclear localization sequence binding"/>
    <property type="evidence" value="ECO:0007669"/>
    <property type="project" value="InterPro"/>
</dbReference>
<dbReference type="InterPro" id="IPR024882">
    <property type="entry name" value="NUP58/p45/49"/>
</dbReference>
<dbReference type="Proteomes" id="UP000240830">
    <property type="component" value="Unassembled WGS sequence"/>
</dbReference>
<dbReference type="GO" id="GO:0015031">
    <property type="term" value="P:protein transport"/>
    <property type="evidence" value="ECO:0007669"/>
    <property type="project" value="UniProtKB-KW"/>
</dbReference>
<dbReference type="GO" id="GO:0051028">
    <property type="term" value="P:mRNA transport"/>
    <property type="evidence" value="ECO:0007669"/>
    <property type="project" value="UniProtKB-KW"/>
</dbReference>
<dbReference type="PANTHER" id="PTHR13437">
    <property type="entry name" value="NUCLEOPORIN P58/P45 NUCLEOPORIN-LIKE PROTEIN 1"/>
    <property type="match status" value="1"/>
</dbReference>
<accession>A0A2H9TJK3</accession>
<evidence type="ECO:0000256" key="5">
    <source>
        <dbReference type="ARBA" id="ARBA00023010"/>
    </source>
</evidence>
<feature type="compositionally biased region" description="Polar residues" evidence="9">
    <location>
        <begin position="324"/>
        <end position="337"/>
    </location>
</feature>
<dbReference type="Gene3D" id="6.10.140.1350">
    <property type="match status" value="1"/>
</dbReference>
<evidence type="ECO:0000256" key="6">
    <source>
        <dbReference type="ARBA" id="ARBA00023132"/>
    </source>
</evidence>
<proteinExistence type="predicted"/>
<keyword evidence="8" id="KW-0175">Coiled coil</keyword>
<keyword evidence="11" id="KW-1185">Reference proteome</keyword>
<dbReference type="STRING" id="1246581.A0A2H9TJK3"/>
<dbReference type="OrthoDB" id="2538017at2759"/>
<evidence type="ECO:0000313" key="10">
    <source>
        <dbReference type="EMBL" id="PJF17915.1"/>
    </source>
</evidence>
<dbReference type="PANTHER" id="PTHR13437:SF2">
    <property type="entry name" value="NUCLEOPORIN P58_P45"/>
    <property type="match status" value="1"/>
</dbReference>
<evidence type="ECO:0000256" key="7">
    <source>
        <dbReference type="ARBA" id="ARBA00023242"/>
    </source>
</evidence>
<keyword evidence="2" id="KW-0813">Transport</keyword>
<keyword evidence="7" id="KW-0539">Nucleus</keyword>